<dbReference type="Pfam" id="PF01170">
    <property type="entry name" value="UPF0020"/>
    <property type="match status" value="1"/>
</dbReference>
<accession>A0A061HG46</accession>
<protein>
    <recommendedName>
        <fullName evidence="9">tRNA (guanine(10)-N(2))-methyltransferase</fullName>
        <ecNumber evidence="9">2.1.1.214</ecNumber>
    </recommendedName>
</protein>
<reference evidence="15" key="1">
    <citation type="journal article" date="2013" name="Nat. Genet.">
        <title>The wheat powdery mildew genome shows the unique evolution of an obligate biotroph.</title>
        <authorList>
            <person name="Wicker T."/>
            <person name="Oberhaensli S."/>
            <person name="Parlange F."/>
            <person name="Buchmann J.P."/>
            <person name="Shatalina M."/>
            <person name="Roffler S."/>
            <person name="Ben-David R."/>
            <person name="Dolezel J."/>
            <person name="Simkova H."/>
            <person name="Schulze-Lefert P."/>
            <person name="Spanu P.D."/>
            <person name="Bruggmann R."/>
            <person name="Amselem J."/>
            <person name="Quesneville H."/>
            <person name="Ver Loren van Themaat E."/>
            <person name="Paape T."/>
            <person name="Shimizu K.K."/>
            <person name="Keller B."/>
        </authorList>
    </citation>
    <scope>NUCLEOTIDE SEQUENCE [LARGE SCALE GENOMIC DNA]</scope>
    <source>
        <strain evidence="15">96224</strain>
    </source>
</reference>
<keyword evidence="3 10" id="KW-0820">tRNA-binding</keyword>
<dbReference type="InterPro" id="IPR000241">
    <property type="entry name" value="RlmKL-like_Mtase"/>
</dbReference>
<proteinExistence type="inferred from homology"/>
<evidence type="ECO:0000256" key="2">
    <source>
        <dbReference type="ARBA" id="ARBA00022490"/>
    </source>
</evidence>
<dbReference type="InterPro" id="IPR029063">
    <property type="entry name" value="SAM-dependent_MTases_sf"/>
</dbReference>
<evidence type="ECO:0000313" key="13">
    <source>
        <dbReference type="EMBL" id="EPQ64247.1"/>
    </source>
</evidence>
<dbReference type="GO" id="GO:0160102">
    <property type="term" value="F:tRNA (guanine(10)-N2)-methyltransferase activity"/>
    <property type="evidence" value="ECO:0007669"/>
    <property type="project" value="UniProtKB-EC"/>
</dbReference>
<dbReference type="EC" id="2.1.1.214" evidence="9"/>
<dbReference type="InterPro" id="IPR016691">
    <property type="entry name" value="TRMT11"/>
</dbReference>
<reference evidence="13" key="2">
    <citation type="submission" date="2013-01" db="EMBL/GenBank/DDBJ databases">
        <title>The wheat powdery mildew genome reveals unique evolution of an obligate biotroph.</title>
        <authorList>
            <person name="Oberhaensli S."/>
            <person name="Wicker T."/>
            <person name="Keller B."/>
        </authorList>
    </citation>
    <scope>NUCLEOTIDE SEQUENCE</scope>
    <source>
        <strain evidence="13">96224</strain>
    </source>
</reference>
<keyword evidence="4 10" id="KW-0489">Methyltransferase</keyword>
<comment type="similarity">
    <text evidence="10">Belongs to the class I-like SAM-binding methyltransferase superfamily. TRM11 methyltransferase family.</text>
</comment>
<organism evidence="14">
    <name type="scientific">Blumeria graminis f. sp. tritici 96224</name>
    <dbReference type="NCBI Taxonomy" id="1268274"/>
    <lineage>
        <taxon>Eukaryota</taxon>
        <taxon>Fungi</taxon>
        <taxon>Dikarya</taxon>
        <taxon>Ascomycota</taxon>
        <taxon>Pezizomycotina</taxon>
        <taxon>Leotiomycetes</taxon>
        <taxon>Erysiphales</taxon>
        <taxon>Erysiphaceae</taxon>
        <taxon>Blumeria</taxon>
    </lineage>
</organism>
<evidence type="ECO:0000313" key="15">
    <source>
        <dbReference type="Proteomes" id="UP000053110"/>
    </source>
</evidence>
<keyword evidence="6 10" id="KW-0949">S-adenosyl-L-methionine</keyword>
<evidence type="ECO:0000256" key="8">
    <source>
        <dbReference type="ARBA" id="ARBA00022884"/>
    </source>
</evidence>
<dbReference type="GO" id="GO:0000049">
    <property type="term" value="F:tRNA binding"/>
    <property type="evidence" value="ECO:0007669"/>
    <property type="project" value="UniProtKB-UniRule"/>
</dbReference>
<dbReference type="PROSITE" id="PS00092">
    <property type="entry name" value="N6_MTASE"/>
    <property type="match status" value="1"/>
</dbReference>
<dbReference type="InterPro" id="IPR002052">
    <property type="entry name" value="DNA_methylase_N6_adenine_CS"/>
</dbReference>
<evidence type="ECO:0000256" key="3">
    <source>
        <dbReference type="ARBA" id="ARBA00022555"/>
    </source>
</evidence>
<evidence type="ECO:0000256" key="6">
    <source>
        <dbReference type="ARBA" id="ARBA00022691"/>
    </source>
</evidence>
<keyword evidence="5 10" id="KW-0808">Transferase</keyword>
<evidence type="ECO:0000256" key="5">
    <source>
        <dbReference type="ARBA" id="ARBA00022679"/>
    </source>
</evidence>
<dbReference type="PANTHER" id="PTHR13370">
    <property type="entry name" value="RNA METHYLASE-RELATED"/>
    <property type="match status" value="1"/>
</dbReference>
<dbReference type="Proteomes" id="UP000053110">
    <property type="component" value="Unassembled WGS sequence"/>
</dbReference>
<evidence type="ECO:0000256" key="7">
    <source>
        <dbReference type="ARBA" id="ARBA00022694"/>
    </source>
</evidence>
<name>A0A061HG46_BLUGR</name>
<feature type="domain" description="Ribosomal RNA large subunit methyltransferase K/L-like methyltransferase" evidence="11">
    <location>
        <begin position="181"/>
        <end position="295"/>
    </location>
</feature>
<feature type="domain" description="tRNA (guanine(10)-N(2))-methyltransferase TRMT11 N-terminal" evidence="12">
    <location>
        <begin position="1"/>
        <end position="171"/>
    </location>
</feature>
<sequence length="439" mass="50470">MEYLIRLSQTHETFRIAEIEALAILENIDIEVLSYSPESPFCIVKLSSEEAAVRLVQRSVLAKAVYEIWGQGKTYEAVHETTKKLSHHLWPKFQYSSFKFSFDAFQTTRTLNEQRQIINSFSFLNFKGPIKMKGADQEFCILEQWNLHPENPNSKEPEMIYLGRHLGNGDRDSLQKYDLKKRNYICTTSMDAELALITANLTLAGPGKIFYDPFVGSGSFPIACAHYGAFAFGSDIDGRSIRGKYDKSLRSNFIQYSLENYFGDTFVADLTNNPLRKARLFDGIVCDPPYGVREGLKVLGSRDPNKGKEPVIRNGQAHHTMESYIPPKRPYGFLDILDDLLEFAAIFLVENGRLSFWMPMANDENQEVKIPHHPHLQIVSICTQSFSKWSRRLITYRRIEISESTDTVLERKQREKGKNADDLNHFRKEYFQGFRVIGT</sequence>
<dbReference type="EMBL" id="KE375074">
    <property type="protein sequence ID" value="EPQ64247.1"/>
    <property type="molecule type" value="Genomic_DNA"/>
</dbReference>
<dbReference type="OrthoDB" id="296065at2759"/>
<dbReference type="Gene3D" id="3.40.50.150">
    <property type="entry name" value="Vaccinia Virus protein VP39"/>
    <property type="match status" value="1"/>
</dbReference>
<evidence type="ECO:0000256" key="9">
    <source>
        <dbReference type="ARBA" id="ARBA00066937"/>
    </source>
</evidence>
<dbReference type="GO" id="GO:0043528">
    <property type="term" value="C:tRNA (m2G10) methyltransferase complex"/>
    <property type="evidence" value="ECO:0007669"/>
    <property type="project" value="EnsemblFungi"/>
</dbReference>
<comment type="subcellular location">
    <subcellularLocation>
        <location evidence="1">Cytoplasm</location>
    </subcellularLocation>
</comment>
<evidence type="ECO:0000256" key="1">
    <source>
        <dbReference type="ARBA" id="ARBA00004496"/>
    </source>
</evidence>
<dbReference type="Pfam" id="PF25904">
    <property type="entry name" value="Tmrp11_N"/>
    <property type="match status" value="1"/>
</dbReference>
<dbReference type="PIRSF" id="PIRSF017259">
    <property type="entry name" value="tRNA_mtfrase_TRM11"/>
    <property type="match status" value="1"/>
</dbReference>
<reference evidence="14" key="3">
    <citation type="submission" date="2018-07" db="EMBL/GenBank/DDBJ databases">
        <authorList>
            <person name="Quirk P.G."/>
            <person name="Krulwich T.A."/>
        </authorList>
    </citation>
    <scope>NUCLEOTIDE SEQUENCE</scope>
    <source>
        <strain evidence="14">96224</strain>
    </source>
</reference>
<dbReference type="GO" id="GO:0030488">
    <property type="term" value="P:tRNA methylation"/>
    <property type="evidence" value="ECO:0007669"/>
    <property type="project" value="EnsemblFungi"/>
</dbReference>
<evidence type="ECO:0000259" key="11">
    <source>
        <dbReference type="Pfam" id="PF01170"/>
    </source>
</evidence>
<keyword evidence="2" id="KW-0963">Cytoplasm</keyword>
<dbReference type="GO" id="GO:0005737">
    <property type="term" value="C:cytoplasm"/>
    <property type="evidence" value="ECO:0007669"/>
    <property type="project" value="UniProtKB-SubCell"/>
</dbReference>
<keyword evidence="7 10" id="KW-0819">tRNA processing</keyword>
<gene>
    <name evidence="13" type="ORF">BGT96224_80</name>
    <name evidence="14" type="ORF">BGT96224V2_LOCUS4098</name>
</gene>
<evidence type="ECO:0000256" key="4">
    <source>
        <dbReference type="ARBA" id="ARBA00022603"/>
    </source>
</evidence>
<dbReference type="HOGENOM" id="CLU_029646_3_0_1"/>
<dbReference type="InterPro" id="IPR059073">
    <property type="entry name" value="TRMT11_N"/>
</dbReference>
<evidence type="ECO:0000259" key="12">
    <source>
        <dbReference type="Pfam" id="PF25904"/>
    </source>
</evidence>
<evidence type="ECO:0000313" key="14">
    <source>
        <dbReference type="EMBL" id="SUZ10926.1"/>
    </source>
</evidence>
<dbReference type="PANTHER" id="PTHR13370:SF3">
    <property type="entry name" value="TRNA (GUANINE(10)-N2)-METHYLTRANSFERASE HOMOLOG"/>
    <property type="match status" value="1"/>
</dbReference>
<evidence type="ECO:0000256" key="10">
    <source>
        <dbReference type="PROSITE-ProRule" id="PRU00959"/>
    </source>
</evidence>
<keyword evidence="8 10" id="KW-0694">RNA-binding</keyword>
<dbReference type="PROSITE" id="PS51627">
    <property type="entry name" value="SAM_MT_TRM11"/>
    <property type="match status" value="1"/>
</dbReference>
<dbReference type="EMBL" id="UIGY01000102">
    <property type="protein sequence ID" value="SUZ10926.1"/>
    <property type="molecule type" value="Genomic_DNA"/>
</dbReference>
<dbReference type="AlphaFoldDB" id="A0A061HG46"/>
<dbReference type="SUPFAM" id="SSF53335">
    <property type="entry name" value="S-adenosyl-L-methionine-dependent methyltransferases"/>
    <property type="match status" value="1"/>
</dbReference>